<sequence>MRSLILLVLASLLALAMAQRPMSCGNQGLLKKPKPPRLGPGCDPAKSKGYKSSHNCPGSNYLCVINGVATCYEGKSALKKLNAENGECFL</sequence>
<evidence type="ECO:0008006" key="5">
    <source>
        <dbReference type="Google" id="ProtNLM"/>
    </source>
</evidence>
<feature type="signal peptide" evidence="2">
    <location>
        <begin position="1"/>
        <end position="18"/>
    </location>
</feature>
<organism evidence="3 4">
    <name type="scientific">Calocera cornea HHB12733</name>
    <dbReference type="NCBI Taxonomy" id="1353952"/>
    <lineage>
        <taxon>Eukaryota</taxon>
        <taxon>Fungi</taxon>
        <taxon>Dikarya</taxon>
        <taxon>Basidiomycota</taxon>
        <taxon>Agaricomycotina</taxon>
        <taxon>Dacrymycetes</taxon>
        <taxon>Dacrymycetales</taxon>
        <taxon>Dacrymycetaceae</taxon>
        <taxon>Calocera</taxon>
    </lineage>
</organism>
<dbReference type="AlphaFoldDB" id="A0A165EN53"/>
<reference evidence="3 4" key="1">
    <citation type="journal article" date="2016" name="Mol. Biol. Evol.">
        <title>Comparative Genomics of Early-Diverging Mushroom-Forming Fungi Provides Insights into the Origins of Lignocellulose Decay Capabilities.</title>
        <authorList>
            <person name="Nagy L.G."/>
            <person name="Riley R."/>
            <person name="Tritt A."/>
            <person name="Adam C."/>
            <person name="Daum C."/>
            <person name="Floudas D."/>
            <person name="Sun H."/>
            <person name="Yadav J.S."/>
            <person name="Pangilinan J."/>
            <person name="Larsson K.H."/>
            <person name="Matsuura K."/>
            <person name="Barry K."/>
            <person name="Labutti K."/>
            <person name="Kuo R."/>
            <person name="Ohm R.A."/>
            <person name="Bhattacharya S.S."/>
            <person name="Shirouzu T."/>
            <person name="Yoshinaga Y."/>
            <person name="Martin F.M."/>
            <person name="Grigoriev I.V."/>
            <person name="Hibbett D.S."/>
        </authorList>
    </citation>
    <scope>NUCLEOTIDE SEQUENCE [LARGE SCALE GENOMIC DNA]</scope>
    <source>
        <strain evidence="3 4">HHB12733</strain>
    </source>
</reference>
<evidence type="ECO:0000256" key="2">
    <source>
        <dbReference type="SAM" id="SignalP"/>
    </source>
</evidence>
<evidence type="ECO:0000313" key="4">
    <source>
        <dbReference type="Proteomes" id="UP000076842"/>
    </source>
</evidence>
<evidence type="ECO:0000256" key="1">
    <source>
        <dbReference type="SAM" id="MobiDB-lite"/>
    </source>
</evidence>
<feature type="region of interest" description="Disordered" evidence="1">
    <location>
        <begin position="27"/>
        <end position="54"/>
    </location>
</feature>
<evidence type="ECO:0000313" key="3">
    <source>
        <dbReference type="EMBL" id="KZT55195.1"/>
    </source>
</evidence>
<keyword evidence="4" id="KW-1185">Reference proteome</keyword>
<dbReference type="EMBL" id="KV423999">
    <property type="protein sequence ID" value="KZT55195.1"/>
    <property type="molecule type" value="Genomic_DNA"/>
</dbReference>
<name>A0A165EN53_9BASI</name>
<accession>A0A165EN53</accession>
<proteinExistence type="predicted"/>
<protein>
    <recommendedName>
        <fullName evidence="5">Carbohydrate-binding module family 19 domain-containing protein</fullName>
    </recommendedName>
</protein>
<dbReference type="OrthoDB" id="2882365at2759"/>
<gene>
    <name evidence="3" type="ORF">CALCODRAFT_484949</name>
</gene>
<dbReference type="Proteomes" id="UP000076842">
    <property type="component" value="Unassembled WGS sequence"/>
</dbReference>
<feature type="chain" id="PRO_5007857316" description="Carbohydrate-binding module family 19 domain-containing protein" evidence="2">
    <location>
        <begin position="19"/>
        <end position="90"/>
    </location>
</feature>
<keyword evidence="2" id="KW-0732">Signal</keyword>
<dbReference type="InParanoid" id="A0A165EN53"/>